<protein>
    <submittedName>
        <fullName evidence="1">Glycosyl hydrolase, BNR repeat-containing protein</fullName>
    </submittedName>
</protein>
<organism evidence="1">
    <name type="scientific">Solibacter usitatus (strain Ellin6076)</name>
    <dbReference type="NCBI Taxonomy" id="234267"/>
    <lineage>
        <taxon>Bacteria</taxon>
        <taxon>Pseudomonadati</taxon>
        <taxon>Acidobacteriota</taxon>
        <taxon>Terriglobia</taxon>
        <taxon>Bryobacterales</taxon>
        <taxon>Solibacteraceae</taxon>
        <taxon>Candidatus Solibacter</taxon>
    </lineage>
</organism>
<dbReference type="InterPro" id="IPR036278">
    <property type="entry name" value="Sialidase_sf"/>
</dbReference>
<dbReference type="EMBL" id="CP000473">
    <property type="protein sequence ID" value="ABJ88416.1"/>
    <property type="molecule type" value="Genomic_DNA"/>
</dbReference>
<proteinExistence type="predicted"/>
<name>Q01PK4_SOLUE</name>
<dbReference type="GO" id="GO:0016787">
    <property type="term" value="F:hydrolase activity"/>
    <property type="evidence" value="ECO:0007669"/>
    <property type="project" value="UniProtKB-KW"/>
</dbReference>
<dbReference type="KEGG" id="sus:Acid_7508"/>
<reference evidence="1" key="1">
    <citation type="submission" date="2006-10" db="EMBL/GenBank/DDBJ databases">
        <title>Complete sequence of Solibacter usitatus Ellin6076.</title>
        <authorList>
            <consortium name="US DOE Joint Genome Institute"/>
            <person name="Copeland A."/>
            <person name="Lucas S."/>
            <person name="Lapidus A."/>
            <person name="Barry K."/>
            <person name="Detter J.C."/>
            <person name="Glavina del Rio T."/>
            <person name="Hammon N."/>
            <person name="Israni S."/>
            <person name="Dalin E."/>
            <person name="Tice H."/>
            <person name="Pitluck S."/>
            <person name="Thompson L.S."/>
            <person name="Brettin T."/>
            <person name="Bruce D."/>
            <person name="Han C."/>
            <person name="Tapia R."/>
            <person name="Gilna P."/>
            <person name="Schmutz J."/>
            <person name="Larimer F."/>
            <person name="Land M."/>
            <person name="Hauser L."/>
            <person name="Kyrpides N."/>
            <person name="Mikhailova N."/>
            <person name="Janssen P.H."/>
            <person name="Kuske C.R."/>
            <person name="Richardson P."/>
        </authorList>
    </citation>
    <scope>NUCLEOTIDE SEQUENCE</scope>
    <source>
        <strain evidence="1">Ellin6076</strain>
    </source>
</reference>
<dbReference type="eggNOG" id="COG4409">
    <property type="taxonomic scope" value="Bacteria"/>
</dbReference>
<keyword evidence="1" id="KW-0378">Hydrolase</keyword>
<gene>
    <name evidence="1" type="ordered locus">Acid_7508</name>
</gene>
<dbReference type="Gene3D" id="2.120.10.10">
    <property type="match status" value="1"/>
</dbReference>
<evidence type="ECO:0000313" key="1">
    <source>
        <dbReference type="EMBL" id="ABJ88416.1"/>
    </source>
</evidence>
<dbReference type="HOGENOM" id="CLU_793981_0_0_0"/>
<dbReference type="CDD" id="cd15482">
    <property type="entry name" value="Sialidase_non-viral"/>
    <property type="match status" value="1"/>
</dbReference>
<accession>Q01PK4</accession>
<dbReference type="SUPFAM" id="SSF50939">
    <property type="entry name" value="Sialidases"/>
    <property type="match status" value="1"/>
</dbReference>
<dbReference type="InParanoid" id="Q01PK4"/>
<sequence length="331" mass="34840">MPQVDSTAPNRQPQLAASGDTVALVFGSGTTIWMARSADRGRNFDAPAKVAELPKLLLGRHRGPRVAIIGSTIVVSAIASDPGDLVVWRSTDGGRKWSAPAVVNDVPKAAREGLHAMAADADGHIAMAWLDDRTAPGKKLYGAFSDDAGKTWSRNVVLYRSPERTICECCHPSLTALGHGEFAVMWRNALGGSRDLYAMRLRDGAVAGVPVKQGSGTWKLDACPMDGGGLAAVDGQLSSAWRREHDVYLAQSGKPEIKLGTGQDVALAAAGRGLYAIWSAEGGIQLYAAGQTSRLAETGAFPTIVTLPGGTLLAAWEENGAITLTFPGRDR</sequence>
<dbReference type="AlphaFoldDB" id="Q01PK4"/>
<dbReference type="STRING" id="234267.Acid_7508"/>